<name>A0ACC2QXN8_9NEOP</name>
<sequence>MSIMRLIAVTGCDSGLGWAIAARSAREGFITVAGMYNGVDTQAAEGLRELSAHPCLLDVTNPESIASFRDYVKSLLKENPNYKLHAIVNNAGVMTIGDYEWQTPAMIESAISINLLGTMRVTAAFLPDLRISALESTESSKPRIINVASHCGLQPLPGFAAYCASKAGVIAFTKALRMENLRHGLSAVAFIPGGFVRSSNIMAKQSAHGNDMLEHLNDEQKSFFKKRITALSNYLQMAAGSNAGYDSLRDENIIETFVKALTDDNPKDLYKVESWKYMFYYNLFKLPLPEATLGWLVKKFLTFPSE</sequence>
<comment type="caution">
    <text evidence="1">The sequence shown here is derived from an EMBL/GenBank/DDBJ whole genome shotgun (WGS) entry which is preliminary data.</text>
</comment>
<keyword evidence="2" id="KW-1185">Reference proteome</keyword>
<dbReference type="Proteomes" id="UP001231649">
    <property type="component" value="Chromosome 9"/>
</dbReference>
<protein>
    <submittedName>
        <fullName evidence="1">Uncharacterized protein</fullName>
    </submittedName>
</protein>
<evidence type="ECO:0000313" key="1">
    <source>
        <dbReference type="EMBL" id="KAJ8728186.1"/>
    </source>
</evidence>
<evidence type="ECO:0000313" key="2">
    <source>
        <dbReference type="Proteomes" id="UP001231649"/>
    </source>
</evidence>
<proteinExistence type="predicted"/>
<reference evidence="1" key="1">
    <citation type="submission" date="2023-03" db="EMBL/GenBank/DDBJ databases">
        <title>Chromosome-level genomes of two armyworms, Mythimna separata and Mythimna loreyi, provide insights into the biosynthesis and reception of sex pheromones.</title>
        <authorList>
            <person name="Zhao H."/>
        </authorList>
    </citation>
    <scope>NUCLEOTIDE SEQUENCE</scope>
    <source>
        <strain evidence="1">BeijingLab</strain>
    </source>
</reference>
<dbReference type="EMBL" id="CM056785">
    <property type="protein sequence ID" value="KAJ8728186.1"/>
    <property type="molecule type" value="Genomic_DNA"/>
</dbReference>
<organism evidence="1 2">
    <name type="scientific">Mythimna loreyi</name>
    <dbReference type="NCBI Taxonomy" id="667449"/>
    <lineage>
        <taxon>Eukaryota</taxon>
        <taxon>Metazoa</taxon>
        <taxon>Ecdysozoa</taxon>
        <taxon>Arthropoda</taxon>
        <taxon>Hexapoda</taxon>
        <taxon>Insecta</taxon>
        <taxon>Pterygota</taxon>
        <taxon>Neoptera</taxon>
        <taxon>Endopterygota</taxon>
        <taxon>Lepidoptera</taxon>
        <taxon>Glossata</taxon>
        <taxon>Ditrysia</taxon>
        <taxon>Noctuoidea</taxon>
        <taxon>Noctuidae</taxon>
        <taxon>Noctuinae</taxon>
        <taxon>Hadenini</taxon>
        <taxon>Mythimna</taxon>
    </lineage>
</organism>
<gene>
    <name evidence="1" type="ORF">PYW08_016571</name>
</gene>
<accession>A0ACC2QXN8</accession>